<evidence type="ECO:0000313" key="8">
    <source>
        <dbReference type="Proteomes" id="UP000825228"/>
    </source>
</evidence>
<proteinExistence type="predicted"/>
<dbReference type="InterPro" id="IPR039538">
    <property type="entry name" value="BetI_C"/>
</dbReference>
<dbReference type="Proteomes" id="UP000825228">
    <property type="component" value="Unassembled WGS sequence"/>
</dbReference>
<feature type="domain" description="HTH tetR-type" evidence="6">
    <location>
        <begin position="7"/>
        <end position="67"/>
    </location>
</feature>
<sequence length="198" mass="21293">MAGRPRRIDDSAIYEAMIRVMGRTGPGAMTLAVVAEEAGVVPATLVQRFGSKRGLLLGLAEYSAGRSADLREQAQRDRRHPLDVLVELLVGTWDVATTPREYANHLAFLCADLTDAQFLELTQESHRAQRALLADLLRASVDTGDLAGGTDIDALTATIESVVVGAGVVWAVDPRGTLTDRLRAALESVLAPHRTRTP</sequence>
<evidence type="ECO:0000256" key="4">
    <source>
        <dbReference type="ARBA" id="ARBA00023163"/>
    </source>
</evidence>
<evidence type="ECO:0000256" key="5">
    <source>
        <dbReference type="PROSITE-ProRule" id="PRU00335"/>
    </source>
</evidence>
<dbReference type="Pfam" id="PF13977">
    <property type="entry name" value="TetR_C_6"/>
    <property type="match status" value="1"/>
</dbReference>
<dbReference type="PANTHER" id="PTHR30055:SF234">
    <property type="entry name" value="HTH-TYPE TRANSCRIPTIONAL REGULATOR BETI"/>
    <property type="match status" value="1"/>
</dbReference>
<feature type="DNA-binding region" description="H-T-H motif" evidence="5">
    <location>
        <begin position="30"/>
        <end position="49"/>
    </location>
</feature>
<dbReference type="Pfam" id="PF00440">
    <property type="entry name" value="TetR_N"/>
    <property type="match status" value="1"/>
</dbReference>
<dbReference type="RefSeq" id="WP_222684190.1">
    <property type="nucleotide sequence ID" value="NZ_JABUBT010000034.1"/>
</dbReference>
<dbReference type="InterPro" id="IPR050109">
    <property type="entry name" value="HTH-type_TetR-like_transc_reg"/>
</dbReference>
<dbReference type="InterPro" id="IPR036271">
    <property type="entry name" value="Tet_transcr_reg_TetR-rel_C_sf"/>
</dbReference>
<dbReference type="InterPro" id="IPR009057">
    <property type="entry name" value="Homeodomain-like_sf"/>
</dbReference>
<protein>
    <submittedName>
        <fullName evidence="7">TetR/AcrR family transcriptional regulator</fullName>
    </submittedName>
</protein>
<keyword evidence="4" id="KW-0804">Transcription</keyword>
<keyword evidence="8" id="KW-1185">Reference proteome</keyword>
<dbReference type="SUPFAM" id="SSF46689">
    <property type="entry name" value="Homeodomain-like"/>
    <property type="match status" value="1"/>
</dbReference>
<keyword evidence="2" id="KW-0805">Transcription regulation</keyword>
<keyword evidence="3 5" id="KW-0238">DNA-binding</keyword>
<dbReference type="Gene3D" id="1.10.357.10">
    <property type="entry name" value="Tetracycline Repressor, domain 2"/>
    <property type="match status" value="1"/>
</dbReference>
<evidence type="ECO:0000256" key="1">
    <source>
        <dbReference type="ARBA" id="ARBA00022491"/>
    </source>
</evidence>
<evidence type="ECO:0000256" key="2">
    <source>
        <dbReference type="ARBA" id="ARBA00023015"/>
    </source>
</evidence>
<evidence type="ECO:0000259" key="6">
    <source>
        <dbReference type="PROSITE" id="PS50977"/>
    </source>
</evidence>
<dbReference type="EMBL" id="JABUBU010000005">
    <property type="protein sequence ID" value="MBY6366866.1"/>
    <property type="molecule type" value="Genomic_DNA"/>
</dbReference>
<gene>
    <name evidence="7" type="ORF">HQ603_08880</name>
</gene>
<dbReference type="InterPro" id="IPR001647">
    <property type="entry name" value="HTH_TetR"/>
</dbReference>
<evidence type="ECO:0000256" key="3">
    <source>
        <dbReference type="ARBA" id="ARBA00023125"/>
    </source>
</evidence>
<keyword evidence="1" id="KW-0678">Repressor</keyword>
<comment type="caution">
    <text evidence="7">The sequence shown here is derived from an EMBL/GenBank/DDBJ whole genome shotgun (WGS) entry which is preliminary data.</text>
</comment>
<dbReference type="PROSITE" id="PS50977">
    <property type="entry name" value="HTH_TETR_2"/>
    <property type="match status" value="1"/>
</dbReference>
<dbReference type="PANTHER" id="PTHR30055">
    <property type="entry name" value="HTH-TYPE TRANSCRIPTIONAL REGULATOR RUTR"/>
    <property type="match status" value="1"/>
</dbReference>
<dbReference type="SUPFAM" id="SSF48498">
    <property type="entry name" value="Tetracyclin repressor-like, C-terminal domain"/>
    <property type="match status" value="1"/>
</dbReference>
<accession>A0ABS7P4B7</accession>
<evidence type="ECO:0000313" key="7">
    <source>
        <dbReference type="EMBL" id="MBY6366866.1"/>
    </source>
</evidence>
<name>A0ABS7P4B7_9NOCA</name>
<reference evidence="7 8" key="1">
    <citation type="submission" date="2020-06" db="EMBL/GenBank/DDBJ databases">
        <title>Taxonomy, biology and ecology of Rhodococcus bacteria occurring in California pistachio and other woody hosts as revealed by genome sequence analyses.</title>
        <authorList>
            <person name="Gai Y."/>
            <person name="Riely B."/>
        </authorList>
    </citation>
    <scope>NUCLEOTIDE SEQUENCE [LARGE SCALE GENOMIC DNA]</scope>
    <source>
        <strain evidence="7 8">BP-281</strain>
    </source>
</reference>
<organism evidence="7 8">
    <name type="scientific">Rhodococcoides corynebacterioides</name>
    <dbReference type="NCBI Taxonomy" id="53972"/>
    <lineage>
        <taxon>Bacteria</taxon>
        <taxon>Bacillati</taxon>
        <taxon>Actinomycetota</taxon>
        <taxon>Actinomycetes</taxon>
        <taxon>Mycobacteriales</taxon>
        <taxon>Nocardiaceae</taxon>
        <taxon>Rhodococcoides</taxon>
    </lineage>
</organism>